<dbReference type="PRINTS" id="PR01006">
    <property type="entry name" value="FLGHOOKFLIE"/>
</dbReference>
<dbReference type="GO" id="GO:0009425">
    <property type="term" value="C:bacterial-type flagellum basal body"/>
    <property type="evidence" value="ECO:0007669"/>
    <property type="project" value="UniProtKB-SubCell"/>
</dbReference>
<dbReference type="Pfam" id="PF02049">
    <property type="entry name" value="FliE"/>
    <property type="match status" value="1"/>
</dbReference>
<dbReference type="RefSeq" id="WP_040201531.1">
    <property type="nucleotide sequence ID" value="NZ_CP010311.1"/>
</dbReference>
<proteinExistence type="inferred from homology"/>
<dbReference type="OrthoDB" id="285952at2"/>
<gene>
    <name evidence="4" type="primary">fliE</name>
    <name evidence="6" type="ORF">GSUB_15025</name>
</gene>
<dbReference type="HAMAP" id="MF_00724">
    <property type="entry name" value="FliE"/>
    <property type="match status" value="1"/>
</dbReference>
<dbReference type="HOGENOM" id="CLU_147249_3_4_7"/>
<dbReference type="STRING" id="483547.GSUB_15025"/>
<keyword evidence="3 4" id="KW-0975">Bacterial flagellum</keyword>
<dbReference type="GO" id="GO:0003774">
    <property type="term" value="F:cytoskeletal motor activity"/>
    <property type="evidence" value="ECO:0007669"/>
    <property type="project" value="InterPro"/>
</dbReference>
<accession>A0A0B5FSH3</accession>
<comment type="subcellular location">
    <subcellularLocation>
        <location evidence="1 4">Bacterial flagellum basal body</location>
    </subcellularLocation>
</comment>
<dbReference type="InterPro" id="IPR001624">
    <property type="entry name" value="FliE"/>
</dbReference>
<keyword evidence="7" id="KW-1185">Reference proteome</keyword>
<dbReference type="PANTHER" id="PTHR34653:SF1">
    <property type="entry name" value="FLAGELLAR HOOK-BASAL BODY COMPLEX PROTEIN FLIE"/>
    <property type="match status" value="1"/>
</dbReference>
<dbReference type="GO" id="GO:0071973">
    <property type="term" value="P:bacterial-type flagellum-dependent cell motility"/>
    <property type="evidence" value="ECO:0007669"/>
    <property type="project" value="InterPro"/>
</dbReference>
<evidence type="ECO:0000256" key="3">
    <source>
        <dbReference type="ARBA" id="ARBA00023143"/>
    </source>
</evidence>
<dbReference type="NCBIfam" id="TIGR00205">
    <property type="entry name" value="fliE"/>
    <property type="match status" value="1"/>
</dbReference>
<dbReference type="KEGG" id="gsb:GSUB_15025"/>
<organism evidence="6 7">
    <name type="scientific">Geoalkalibacter subterraneus</name>
    <dbReference type="NCBI Taxonomy" id="483547"/>
    <lineage>
        <taxon>Bacteria</taxon>
        <taxon>Pseudomonadati</taxon>
        <taxon>Thermodesulfobacteriota</taxon>
        <taxon>Desulfuromonadia</taxon>
        <taxon>Desulfuromonadales</taxon>
        <taxon>Geoalkalibacteraceae</taxon>
        <taxon>Geoalkalibacter</taxon>
    </lineage>
</organism>
<evidence type="ECO:0000256" key="4">
    <source>
        <dbReference type="HAMAP-Rule" id="MF_00724"/>
    </source>
</evidence>
<evidence type="ECO:0000256" key="1">
    <source>
        <dbReference type="ARBA" id="ARBA00004117"/>
    </source>
</evidence>
<protein>
    <recommendedName>
        <fullName evidence="4 5">Flagellar hook-basal body complex protein FliE</fullName>
    </recommendedName>
</protein>
<dbReference type="PANTHER" id="PTHR34653">
    <property type="match status" value="1"/>
</dbReference>
<evidence type="ECO:0000256" key="2">
    <source>
        <dbReference type="ARBA" id="ARBA00009272"/>
    </source>
</evidence>
<sequence>MPNDITLLTHLRNLNQPALEPQKNSGPGFGEMLKDTMQKVNNAQVEADRQVERLHTGQAKNLHEVMISMEQADISLRLMVQMRNKVTDAYQEVMRMQV</sequence>
<comment type="similarity">
    <text evidence="2 4">Belongs to the FliE family.</text>
</comment>
<evidence type="ECO:0000313" key="6">
    <source>
        <dbReference type="EMBL" id="AJF07599.1"/>
    </source>
</evidence>
<evidence type="ECO:0000256" key="5">
    <source>
        <dbReference type="NCBIfam" id="TIGR00205"/>
    </source>
</evidence>
<dbReference type="EMBL" id="CP010311">
    <property type="protein sequence ID" value="AJF07599.1"/>
    <property type="molecule type" value="Genomic_DNA"/>
</dbReference>
<dbReference type="AlphaFoldDB" id="A0A0B5FSH3"/>
<dbReference type="GO" id="GO:0005198">
    <property type="term" value="F:structural molecule activity"/>
    <property type="evidence" value="ECO:0007669"/>
    <property type="project" value="UniProtKB-UniRule"/>
</dbReference>
<evidence type="ECO:0000313" key="7">
    <source>
        <dbReference type="Proteomes" id="UP000035036"/>
    </source>
</evidence>
<name>A0A0B5FSH3_9BACT</name>
<reference evidence="6 7" key="1">
    <citation type="journal article" date="2015" name="Genome Announc.">
        <title>Genomes of Geoalkalibacter ferrihydriticus Z-0531T and Geoalkalibacter subterraneus Red1T, Two Haloalkaliphilic Metal-Reducing Deltaproteobacteria.</title>
        <authorList>
            <person name="Badalamenti J.P."/>
            <person name="Krajmalnik-Brown R."/>
            <person name="Torres C.I."/>
            <person name="Bond D.R."/>
        </authorList>
    </citation>
    <scope>NUCLEOTIDE SEQUENCE [LARGE SCALE GENOMIC DNA]</scope>
    <source>
        <strain evidence="6 7">Red1</strain>
    </source>
</reference>
<dbReference type="Proteomes" id="UP000035036">
    <property type="component" value="Chromosome"/>
</dbReference>